<proteinExistence type="predicted"/>
<reference evidence="1" key="1">
    <citation type="journal article" date="2020" name="Cell">
        <title>Large-Scale Comparative Analyses of Tick Genomes Elucidate Their Genetic Diversity and Vector Capacities.</title>
        <authorList>
            <consortium name="Tick Genome and Microbiome Consortium (TIGMIC)"/>
            <person name="Jia N."/>
            <person name="Wang J."/>
            <person name="Shi W."/>
            <person name="Du L."/>
            <person name="Sun Y."/>
            <person name="Zhan W."/>
            <person name="Jiang J.F."/>
            <person name="Wang Q."/>
            <person name="Zhang B."/>
            <person name="Ji P."/>
            <person name="Bell-Sakyi L."/>
            <person name="Cui X.M."/>
            <person name="Yuan T.T."/>
            <person name="Jiang B.G."/>
            <person name="Yang W.F."/>
            <person name="Lam T.T."/>
            <person name="Chang Q.C."/>
            <person name="Ding S.J."/>
            <person name="Wang X.J."/>
            <person name="Zhu J.G."/>
            <person name="Ruan X.D."/>
            <person name="Zhao L."/>
            <person name="Wei J.T."/>
            <person name="Ye R.Z."/>
            <person name="Que T.C."/>
            <person name="Du C.H."/>
            <person name="Zhou Y.H."/>
            <person name="Cheng J.X."/>
            <person name="Dai P.F."/>
            <person name="Guo W.B."/>
            <person name="Han X.H."/>
            <person name="Huang E.J."/>
            <person name="Li L.F."/>
            <person name="Wei W."/>
            <person name="Gao Y.C."/>
            <person name="Liu J.Z."/>
            <person name="Shao H.Z."/>
            <person name="Wang X."/>
            <person name="Wang C.C."/>
            <person name="Yang T.C."/>
            <person name="Huo Q.B."/>
            <person name="Li W."/>
            <person name="Chen H.Y."/>
            <person name="Chen S.E."/>
            <person name="Zhou L.G."/>
            <person name="Ni X.B."/>
            <person name="Tian J.H."/>
            <person name="Sheng Y."/>
            <person name="Liu T."/>
            <person name="Pan Y.S."/>
            <person name="Xia L.Y."/>
            <person name="Li J."/>
            <person name="Zhao F."/>
            <person name="Cao W.C."/>
        </authorList>
    </citation>
    <scope>NUCLEOTIDE SEQUENCE</scope>
    <source>
        <strain evidence="1">Rmic-2018</strain>
    </source>
</reference>
<reference evidence="1" key="2">
    <citation type="submission" date="2021-09" db="EMBL/GenBank/DDBJ databases">
        <authorList>
            <person name="Jia N."/>
            <person name="Wang J."/>
            <person name="Shi W."/>
            <person name="Du L."/>
            <person name="Sun Y."/>
            <person name="Zhan W."/>
            <person name="Jiang J."/>
            <person name="Wang Q."/>
            <person name="Zhang B."/>
            <person name="Ji P."/>
            <person name="Sakyi L.B."/>
            <person name="Cui X."/>
            <person name="Yuan T."/>
            <person name="Jiang B."/>
            <person name="Yang W."/>
            <person name="Lam T.T.-Y."/>
            <person name="Chang Q."/>
            <person name="Ding S."/>
            <person name="Wang X."/>
            <person name="Zhu J."/>
            <person name="Ruan X."/>
            <person name="Zhao L."/>
            <person name="Wei J."/>
            <person name="Que T."/>
            <person name="Du C."/>
            <person name="Cheng J."/>
            <person name="Dai P."/>
            <person name="Han X."/>
            <person name="Huang E."/>
            <person name="Gao Y."/>
            <person name="Liu J."/>
            <person name="Shao H."/>
            <person name="Ye R."/>
            <person name="Li L."/>
            <person name="Wei W."/>
            <person name="Wang X."/>
            <person name="Wang C."/>
            <person name="Huo Q."/>
            <person name="Li W."/>
            <person name="Guo W."/>
            <person name="Chen H."/>
            <person name="Chen S."/>
            <person name="Zhou L."/>
            <person name="Zhou L."/>
            <person name="Ni X."/>
            <person name="Tian J."/>
            <person name="Zhou Y."/>
            <person name="Sheng Y."/>
            <person name="Liu T."/>
            <person name="Pan Y."/>
            <person name="Xia L."/>
            <person name="Li J."/>
            <person name="Zhao F."/>
            <person name="Cao W."/>
        </authorList>
    </citation>
    <scope>NUCLEOTIDE SEQUENCE</scope>
    <source>
        <strain evidence="1">Rmic-2018</strain>
        <tissue evidence="1">Larvae</tissue>
    </source>
</reference>
<dbReference type="Proteomes" id="UP000821866">
    <property type="component" value="Chromosome 9"/>
</dbReference>
<evidence type="ECO:0000313" key="1">
    <source>
        <dbReference type="EMBL" id="KAH8009035.1"/>
    </source>
</evidence>
<dbReference type="AlphaFoldDB" id="A0A9J6D4M5"/>
<evidence type="ECO:0000313" key="2">
    <source>
        <dbReference type="Proteomes" id="UP000821866"/>
    </source>
</evidence>
<organism evidence="1 2">
    <name type="scientific">Rhipicephalus microplus</name>
    <name type="common">Cattle tick</name>
    <name type="synonym">Boophilus microplus</name>
    <dbReference type="NCBI Taxonomy" id="6941"/>
    <lineage>
        <taxon>Eukaryota</taxon>
        <taxon>Metazoa</taxon>
        <taxon>Ecdysozoa</taxon>
        <taxon>Arthropoda</taxon>
        <taxon>Chelicerata</taxon>
        <taxon>Arachnida</taxon>
        <taxon>Acari</taxon>
        <taxon>Parasitiformes</taxon>
        <taxon>Ixodida</taxon>
        <taxon>Ixodoidea</taxon>
        <taxon>Ixodidae</taxon>
        <taxon>Rhipicephalinae</taxon>
        <taxon>Rhipicephalus</taxon>
        <taxon>Boophilus</taxon>
    </lineage>
</organism>
<keyword evidence="2" id="KW-1185">Reference proteome</keyword>
<accession>A0A9J6D4M5</accession>
<comment type="caution">
    <text evidence="1">The sequence shown here is derived from an EMBL/GenBank/DDBJ whole genome shotgun (WGS) entry which is preliminary data.</text>
</comment>
<gene>
    <name evidence="1" type="ORF">HPB51_009011</name>
</gene>
<protein>
    <submittedName>
        <fullName evidence="1">Uncharacterized protein</fullName>
    </submittedName>
</protein>
<dbReference type="VEuPathDB" id="VectorBase:LOC119178780"/>
<name>A0A9J6D4M5_RHIMP</name>
<dbReference type="EMBL" id="JABSTU010000011">
    <property type="protein sequence ID" value="KAH8009035.1"/>
    <property type="molecule type" value="Genomic_DNA"/>
</dbReference>
<sequence>MLLCRCTAWDDVVRSNALLDDALERNVGVLNKAARYVMAVGSAGGPGALPNERGCAAAFDELWNTAALSEHLVSLSGKLEYEVLQAITKARCYLQDNFMVYAGVVRASVVCDTTDGSMQLDALNPDCWRAVVQYLKLSDVKASVR</sequence>